<dbReference type="GO" id="GO:0007166">
    <property type="term" value="P:cell surface receptor signaling pathway"/>
    <property type="evidence" value="ECO:0007669"/>
    <property type="project" value="TreeGrafter"/>
</dbReference>
<dbReference type="AlphaFoldDB" id="A0A7J6BSY3"/>
<dbReference type="PANTHER" id="PTHR25466">
    <property type="entry name" value="T-LYMPHOCYTE ACTIVATION ANTIGEN"/>
    <property type="match status" value="1"/>
</dbReference>
<sequence>MNRFICVFAVFINKVCLQVTVEGVIGGSVVLPCSSTEHHVKLHDTDVHWRHNGSNIVFDIIKGEDSLVLQDSEYKNRAESFPPEYLRRNFSIKLNNLQHIHAGKYICHITPSYEQKTVLLIINGV</sequence>
<comment type="subcellular location">
    <subcellularLocation>
        <location evidence="1">Cell membrane</location>
        <topology evidence="1">Single-pass type I membrane protein</topology>
    </subcellularLocation>
</comment>
<dbReference type="PROSITE" id="PS50835">
    <property type="entry name" value="IG_LIKE"/>
    <property type="match status" value="1"/>
</dbReference>
<dbReference type="SUPFAM" id="SSF48726">
    <property type="entry name" value="Immunoglobulin"/>
    <property type="match status" value="1"/>
</dbReference>
<dbReference type="InterPro" id="IPR013106">
    <property type="entry name" value="Ig_V-set"/>
</dbReference>
<keyword evidence="4 11" id="KW-0732">Signal</keyword>
<keyword evidence="9" id="KW-0325">Glycoprotein</keyword>
<keyword evidence="5" id="KW-1133">Transmembrane helix</keyword>
<dbReference type="GO" id="GO:0042130">
    <property type="term" value="P:negative regulation of T cell proliferation"/>
    <property type="evidence" value="ECO:0007669"/>
    <property type="project" value="TreeGrafter"/>
</dbReference>
<dbReference type="GO" id="GO:0031295">
    <property type="term" value="P:T cell costimulation"/>
    <property type="evidence" value="ECO:0007669"/>
    <property type="project" value="TreeGrafter"/>
</dbReference>
<evidence type="ECO:0000256" key="6">
    <source>
        <dbReference type="ARBA" id="ARBA00023136"/>
    </source>
</evidence>
<evidence type="ECO:0000256" key="4">
    <source>
        <dbReference type="ARBA" id="ARBA00022729"/>
    </source>
</evidence>
<reference evidence="13 14" key="1">
    <citation type="submission" date="2020-04" db="EMBL/GenBank/DDBJ databases">
        <title>Chromosome-level genome assembly of a cyprinid fish Onychostoma macrolepis by integration of Nanopore Sequencing, Bionano and Hi-C technology.</title>
        <authorList>
            <person name="Wang D."/>
        </authorList>
    </citation>
    <scope>NUCLEOTIDE SEQUENCE [LARGE SCALE GENOMIC DNA]</scope>
    <source>
        <strain evidence="13">SWU-2019</strain>
        <tissue evidence="13">Muscle</tissue>
    </source>
</reference>
<comment type="caution">
    <text evidence="13">The sequence shown here is derived from an EMBL/GenBank/DDBJ whole genome shotgun (WGS) entry which is preliminary data.</text>
</comment>
<keyword evidence="2" id="KW-1003">Cell membrane</keyword>
<dbReference type="GO" id="GO:0042102">
    <property type="term" value="P:positive regulation of T cell proliferation"/>
    <property type="evidence" value="ECO:0007669"/>
    <property type="project" value="TreeGrafter"/>
</dbReference>
<keyword evidence="14" id="KW-1185">Reference proteome</keyword>
<dbReference type="Gene3D" id="2.60.40.10">
    <property type="entry name" value="Immunoglobulins"/>
    <property type="match status" value="1"/>
</dbReference>
<feature type="chain" id="PRO_5029526620" description="Ig-like domain-containing protein" evidence="11">
    <location>
        <begin position="18"/>
        <end position="125"/>
    </location>
</feature>
<evidence type="ECO:0000256" key="1">
    <source>
        <dbReference type="ARBA" id="ARBA00004251"/>
    </source>
</evidence>
<keyword evidence="6" id="KW-0472">Membrane</keyword>
<keyword evidence="10" id="KW-0393">Immunoglobulin domain</keyword>
<dbReference type="FunFam" id="2.60.40.10:FF:000142">
    <property type="entry name" value="V-set domain-containing T-cell activation inhibitor 1"/>
    <property type="match status" value="1"/>
</dbReference>
<evidence type="ECO:0000256" key="5">
    <source>
        <dbReference type="ARBA" id="ARBA00022989"/>
    </source>
</evidence>
<dbReference type="Proteomes" id="UP000579812">
    <property type="component" value="Unassembled WGS sequence"/>
</dbReference>
<evidence type="ECO:0000259" key="12">
    <source>
        <dbReference type="PROSITE" id="PS50835"/>
    </source>
</evidence>
<gene>
    <name evidence="13" type="ORF">G5714_021869</name>
</gene>
<name>A0A7J6BSY3_9TELE</name>
<proteinExistence type="predicted"/>
<evidence type="ECO:0000256" key="7">
    <source>
        <dbReference type="ARBA" id="ARBA00023157"/>
    </source>
</evidence>
<dbReference type="GO" id="GO:0071222">
    <property type="term" value="P:cellular response to lipopolysaccharide"/>
    <property type="evidence" value="ECO:0007669"/>
    <property type="project" value="TreeGrafter"/>
</dbReference>
<dbReference type="PANTHER" id="PTHR25466:SF14">
    <property type="entry name" value="BUTYROPHILIN SUBFAMILY 2 MEMBER A2-LIKE-RELATED"/>
    <property type="match status" value="1"/>
</dbReference>
<dbReference type="InterPro" id="IPR007110">
    <property type="entry name" value="Ig-like_dom"/>
</dbReference>
<evidence type="ECO:0000256" key="11">
    <source>
        <dbReference type="SAM" id="SignalP"/>
    </source>
</evidence>
<keyword evidence="8" id="KW-0675">Receptor</keyword>
<evidence type="ECO:0000313" key="13">
    <source>
        <dbReference type="EMBL" id="KAF4097861.1"/>
    </source>
</evidence>
<evidence type="ECO:0000313" key="14">
    <source>
        <dbReference type="Proteomes" id="UP000579812"/>
    </source>
</evidence>
<keyword evidence="7" id="KW-1015">Disulfide bond</keyword>
<dbReference type="Pfam" id="PF07686">
    <property type="entry name" value="V-set"/>
    <property type="match status" value="1"/>
</dbReference>
<dbReference type="GO" id="GO:0009897">
    <property type="term" value="C:external side of plasma membrane"/>
    <property type="evidence" value="ECO:0007669"/>
    <property type="project" value="TreeGrafter"/>
</dbReference>
<evidence type="ECO:0000256" key="9">
    <source>
        <dbReference type="ARBA" id="ARBA00023180"/>
    </source>
</evidence>
<dbReference type="InterPro" id="IPR003599">
    <property type="entry name" value="Ig_sub"/>
</dbReference>
<evidence type="ECO:0000256" key="8">
    <source>
        <dbReference type="ARBA" id="ARBA00023170"/>
    </source>
</evidence>
<accession>A0A7J6BSY3</accession>
<evidence type="ECO:0000256" key="2">
    <source>
        <dbReference type="ARBA" id="ARBA00022475"/>
    </source>
</evidence>
<evidence type="ECO:0000256" key="10">
    <source>
        <dbReference type="ARBA" id="ARBA00023319"/>
    </source>
</evidence>
<dbReference type="EMBL" id="JAAMOB010000022">
    <property type="protein sequence ID" value="KAF4097861.1"/>
    <property type="molecule type" value="Genomic_DNA"/>
</dbReference>
<evidence type="ECO:0000256" key="3">
    <source>
        <dbReference type="ARBA" id="ARBA00022692"/>
    </source>
</evidence>
<dbReference type="InterPro" id="IPR036179">
    <property type="entry name" value="Ig-like_dom_sf"/>
</dbReference>
<dbReference type="InterPro" id="IPR013783">
    <property type="entry name" value="Ig-like_fold"/>
</dbReference>
<organism evidence="13 14">
    <name type="scientific">Onychostoma macrolepis</name>
    <dbReference type="NCBI Taxonomy" id="369639"/>
    <lineage>
        <taxon>Eukaryota</taxon>
        <taxon>Metazoa</taxon>
        <taxon>Chordata</taxon>
        <taxon>Craniata</taxon>
        <taxon>Vertebrata</taxon>
        <taxon>Euteleostomi</taxon>
        <taxon>Actinopterygii</taxon>
        <taxon>Neopterygii</taxon>
        <taxon>Teleostei</taxon>
        <taxon>Ostariophysi</taxon>
        <taxon>Cypriniformes</taxon>
        <taxon>Cyprinidae</taxon>
        <taxon>Acrossocheilinae</taxon>
        <taxon>Onychostoma</taxon>
    </lineage>
</organism>
<dbReference type="SMART" id="SM00409">
    <property type="entry name" value="IG"/>
    <property type="match status" value="1"/>
</dbReference>
<keyword evidence="3" id="KW-0812">Transmembrane</keyword>
<feature type="signal peptide" evidence="11">
    <location>
        <begin position="1"/>
        <end position="17"/>
    </location>
</feature>
<dbReference type="InterPro" id="IPR051713">
    <property type="entry name" value="T-cell_Activation_Regulation"/>
</dbReference>
<dbReference type="GO" id="GO:0006955">
    <property type="term" value="P:immune response"/>
    <property type="evidence" value="ECO:0007669"/>
    <property type="project" value="TreeGrafter"/>
</dbReference>
<protein>
    <recommendedName>
        <fullName evidence="12">Ig-like domain-containing protein</fullName>
    </recommendedName>
</protein>
<feature type="domain" description="Ig-like" evidence="12">
    <location>
        <begin position="26"/>
        <end position="119"/>
    </location>
</feature>